<feature type="domain" description="Helicase ATP-binding" evidence="12">
    <location>
        <begin position="196"/>
        <end position="380"/>
    </location>
</feature>
<evidence type="ECO:0000313" key="15">
    <source>
        <dbReference type="Proteomes" id="UP001219933"/>
    </source>
</evidence>
<dbReference type="SUPFAM" id="SSF52540">
    <property type="entry name" value="P-loop containing nucleoside triphosphate hydrolases"/>
    <property type="match status" value="2"/>
</dbReference>
<dbReference type="GO" id="GO:0016787">
    <property type="term" value="F:hydrolase activity"/>
    <property type="evidence" value="ECO:0007669"/>
    <property type="project" value="UniProtKB-KW"/>
</dbReference>
<dbReference type="InterPro" id="IPR001650">
    <property type="entry name" value="Helicase_C-like"/>
</dbReference>
<dbReference type="SMART" id="SM00490">
    <property type="entry name" value="HELICc"/>
    <property type="match status" value="1"/>
</dbReference>
<proteinExistence type="predicted"/>
<keyword evidence="3" id="KW-0547">Nucleotide-binding</keyword>
<dbReference type="Pfam" id="PF00271">
    <property type="entry name" value="Helicase_C"/>
    <property type="match status" value="1"/>
</dbReference>
<name>A0AAF0ER50_9BASI</name>
<evidence type="ECO:0000256" key="9">
    <source>
        <dbReference type="ARBA" id="ARBA00022884"/>
    </source>
</evidence>
<dbReference type="PROSITE" id="PS51194">
    <property type="entry name" value="HELICASE_CTER"/>
    <property type="match status" value="1"/>
</dbReference>
<evidence type="ECO:0000256" key="3">
    <source>
        <dbReference type="ARBA" id="ARBA00022741"/>
    </source>
</evidence>
<dbReference type="Pfam" id="PF00270">
    <property type="entry name" value="DEAD"/>
    <property type="match status" value="1"/>
</dbReference>
<evidence type="ECO:0000256" key="1">
    <source>
        <dbReference type="ARBA" id="ARBA00012552"/>
    </source>
</evidence>
<dbReference type="GO" id="GO:0003723">
    <property type="term" value="F:RNA binding"/>
    <property type="evidence" value="ECO:0007669"/>
    <property type="project" value="UniProtKB-KW"/>
</dbReference>
<dbReference type="AlphaFoldDB" id="A0AAF0ER50"/>
<dbReference type="Gene3D" id="3.40.50.300">
    <property type="entry name" value="P-loop containing nucleotide triphosphate hydrolases"/>
    <property type="match status" value="2"/>
</dbReference>
<keyword evidence="6 14" id="KW-0347">Helicase</keyword>
<dbReference type="Proteomes" id="UP001219933">
    <property type="component" value="Chromosome 1"/>
</dbReference>
<feature type="region of interest" description="Disordered" evidence="11">
    <location>
        <begin position="1"/>
        <end position="77"/>
    </location>
</feature>
<reference evidence="14" key="1">
    <citation type="submission" date="2023-03" db="EMBL/GenBank/DDBJ databases">
        <title>Mating type loci evolution in Malassezia.</title>
        <authorList>
            <person name="Coelho M.A."/>
        </authorList>
    </citation>
    <scope>NUCLEOTIDE SEQUENCE</scope>
    <source>
        <strain evidence="14">CBS 11721</strain>
    </source>
</reference>
<keyword evidence="8" id="KW-0067">ATP-binding</keyword>
<dbReference type="GO" id="GO:0003724">
    <property type="term" value="F:RNA helicase activity"/>
    <property type="evidence" value="ECO:0007669"/>
    <property type="project" value="UniProtKB-EC"/>
</dbReference>
<feature type="compositionally biased region" description="Basic and acidic residues" evidence="11">
    <location>
        <begin position="1"/>
        <end position="19"/>
    </location>
</feature>
<dbReference type="EMBL" id="CP119877">
    <property type="protein sequence ID" value="WFD33326.1"/>
    <property type="molecule type" value="Genomic_DNA"/>
</dbReference>
<feature type="domain" description="Helicase C-terminal" evidence="13">
    <location>
        <begin position="407"/>
        <end position="560"/>
    </location>
</feature>
<evidence type="ECO:0000256" key="10">
    <source>
        <dbReference type="ARBA" id="ARBA00047984"/>
    </source>
</evidence>
<evidence type="ECO:0000256" key="6">
    <source>
        <dbReference type="ARBA" id="ARBA00022806"/>
    </source>
</evidence>
<dbReference type="GO" id="GO:0005524">
    <property type="term" value="F:ATP binding"/>
    <property type="evidence" value="ECO:0007669"/>
    <property type="project" value="UniProtKB-KW"/>
</dbReference>
<dbReference type="InterPro" id="IPR027417">
    <property type="entry name" value="P-loop_NTPase"/>
</dbReference>
<evidence type="ECO:0000256" key="7">
    <source>
        <dbReference type="ARBA" id="ARBA00022833"/>
    </source>
</evidence>
<dbReference type="SMART" id="SM00487">
    <property type="entry name" value="DEXDc"/>
    <property type="match status" value="1"/>
</dbReference>
<accession>A0AAF0ER50</accession>
<keyword evidence="15" id="KW-1185">Reference proteome</keyword>
<dbReference type="InterPro" id="IPR014001">
    <property type="entry name" value="Helicase_ATP-bd"/>
</dbReference>
<comment type="catalytic activity">
    <reaction evidence="10">
        <text>ATP + H2O = ADP + phosphate + H(+)</text>
        <dbReference type="Rhea" id="RHEA:13065"/>
        <dbReference type="ChEBI" id="CHEBI:15377"/>
        <dbReference type="ChEBI" id="CHEBI:15378"/>
        <dbReference type="ChEBI" id="CHEBI:30616"/>
        <dbReference type="ChEBI" id="CHEBI:43474"/>
        <dbReference type="ChEBI" id="CHEBI:456216"/>
        <dbReference type="EC" id="3.6.4.13"/>
    </reaction>
</comment>
<evidence type="ECO:0000256" key="5">
    <source>
        <dbReference type="ARBA" id="ARBA00022801"/>
    </source>
</evidence>
<dbReference type="GO" id="GO:0005737">
    <property type="term" value="C:cytoplasm"/>
    <property type="evidence" value="ECO:0007669"/>
    <property type="project" value="UniProtKB-ARBA"/>
</dbReference>
<keyword evidence="4" id="KW-0863">Zinc-finger</keyword>
<gene>
    <name evidence="14" type="ORF">MCUN1_000139</name>
</gene>
<dbReference type="GO" id="GO:0008270">
    <property type="term" value="F:zinc ion binding"/>
    <property type="evidence" value="ECO:0007669"/>
    <property type="project" value="UniProtKB-KW"/>
</dbReference>
<evidence type="ECO:0000256" key="2">
    <source>
        <dbReference type="ARBA" id="ARBA00022723"/>
    </source>
</evidence>
<evidence type="ECO:0000259" key="12">
    <source>
        <dbReference type="PROSITE" id="PS51192"/>
    </source>
</evidence>
<evidence type="ECO:0000313" key="14">
    <source>
        <dbReference type="EMBL" id="WFD33326.1"/>
    </source>
</evidence>
<dbReference type="InterPro" id="IPR011545">
    <property type="entry name" value="DEAD/DEAH_box_helicase_dom"/>
</dbReference>
<evidence type="ECO:0000256" key="11">
    <source>
        <dbReference type="SAM" id="MobiDB-lite"/>
    </source>
</evidence>
<dbReference type="PROSITE" id="PS51192">
    <property type="entry name" value="HELICASE_ATP_BIND_1"/>
    <property type="match status" value="1"/>
</dbReference>
<keyword evidence="9" id="KW-0694">RNA-binding</keyword>
<keyword evidence="2" id="KW-0479">Metal-binding</keyword>
<dbReference type="EC" id="3.6.4.13" evidence="1"/>
<keyword evidence="7" id="KW-0862">Zinc</keyword>
<evidence type="ECO:0000256" key="8">
    <source>
        <dbReference type="ARBA" id="ARBA00022840"/>
    </source>
</evidence>
<keyword evidence="5 14" id="KW-0378">Hydrolase</keyword>
<organism evidence="14 15">
    <name type="scientific">Malassezia cuniculi</name>
    <dbReference type="NCBI Taxonomy" id="948313"/>
    <lineage>
        <taxon>Eukaryota</taxon>
        <taxon>Fungi</taxon>
        <taxon>Dikarya</taxon>
        <taxon>Basidiomycota</taxon>
        <taxon>Ustilaginomycotina</taxon>
        <taxon>Malasseziomycetes</taxon>
        <taxon>Malasseziales</taxon>
        <taxon>Malasseziaceae</taxon>
        <taxon>Malassezia</taxon>
    </lineage>
</organism>
<sequence length="561" mass="60826">MSTAHGRDASEYAEADKDYVPYVPLKKRRTAELERLRQRSRRPVGWDLAEMGADEARQEGGAAEGSGHGAPAGPVHASGVVLTADAKNREEREADEDARIAAAHASRRKLHSDAELARGIVYTEPMKRSWTAPRYVLRRSASQNEALRRRYRVSVEGDSIPPIITDFADMKLPGCVVAHLAAHGITRPSAIQMQGLPAAFAGRDVIGVASTGSGKTLAFSLPLVMYAIEAETRLPYVSGDGPVGVILCPSRELARQTYDGIVALVESIGRGGYPSIRTLLCIGGISMSEQSDVLKDGVHLVVATPGRLQEMLDKGRFGLESCTFLCLDEADRMIDLGFEDEVRHIMSFFERQRQTLLFSATMPQRIRDFATGSLVKPVVIHVGRAGAASLDVVQEVELVDVDGRSAQLLDALQKTAPPVIIFCDAKHEVDGVCDFLVSKGVAAAAIHGSKSQEERERAISSFKHGDSDVLVASAVASKGLDFRGIKHVINYSMPRDIEDYVHQIGRTGRSGRTGIATTFVGASTPIETLTDLKCLLVEARQRYVFANKHPVIPRGTRAPIS</sequence>
<dbReference type="PANTHER" id="PTHR47958">
    <property type="entry name" value="ATP-DEPENDENT RNA HELICASE DBP3"/>
    <property type="match status" value="1"/>
</dbReference>
<dbReference type="FunFam" id="3.40.50.300:FF:000657">
    <property type="entry name" value="Probable ATP-dependent RNA helicase DDX41"/>
    <property type="match status" value="1"/>
</dbReference>
<evidence type="ECO:0000259" key="13">
    <source>
        <dbReference type="PROSITE" id="PS51194"/>
    </source>
</evidence>
<evidence type="ECO:0000256" key="4">
    <source>
        <dbReference type="ARBA" id="ARBA00022771"/>
    </source>
</evidence>
<dbReference type="CDD" id="cd18787">
    <property type="entry name" value="SF2_C_DEAD"/>
    <property type="match status" value="1"/>
</dbReference>
<protein>
    <recommendedName>
        <fullName evidence="1">RNA helicase</fullName>
        <ecNumber evidence="1">3.6.4.13</ecNumber>
    </recommendedName>
</protein>